<keyword evidence="1" id="KW-0472">Membrane</keyword>
<protein>
    <submittedName>
        <fullName evidence="2">Uncharacterized protein</fullName>
    </submittedName>
</protein>
<organism evidence="2 3">
    <name type="scientific">Roseovarius phycicola</name>
    <dbReference type="NCBI Taxonomy" id="3080976"/>
    <lineage>
        <taxon>Bacteria</taxon>
        <taxon>Pseudomonadati</taxon>
        <taxon>Pseudomonadota</taxon>
        <taxon>Alphaproteobacteria</taxon>
        <taxon>Rhodobacterales</taxon>
        <taxon>Roseobacteraceae</taxon>
        <taxon>Roseovarius</taxon>
    </lineage>
</organism>
<dbReference type="Proteomes" id="UP001364156">
    <property type="component" value="Chromosome"/>
</dbReference>
<dbReference type="EMBL" id="CP146069">
    <property type="protein sequence ID" value="WWR48147.1"/>
    <property type="molecule type" value="Genomic_DNA"/>
</dbReference>
<reference evidence="2 3" key="1">
    <citation type="submission" date="2023-10" db="EMBL/GenBank/DDBJ databases">
        <title>Roseovarius strain S88 nov., isolated from a marine algae.</title>
        <authorList>
            <person name="Lee M.W."/>
            <person name="Lee J.K."/>
            <person name="Kim J.M."/>
            <person name="Choi D.G."/>
            <person name="Baek J.H."/>
            <person name="Bayburt H."/>
            <person name="Jung J.J."/>
            <person name="Han D.M."/>
            <person name="Jeon C.O."/>
        </authorList>
    </citation>
    <scope>NUCLEOTIDE SEQUENCE [LARGE SCALE GENOMIC DNA]</scope>
    <source>
        <strain evidence="2 3">S88</strain>
    </source>
</reference>
<proteinExistence type="predicted"/>
<evidence type="ECO:0000313" key="2">
    <source>
        <dbReference type="EMBL" id="WWR48147.1"/>
    </source>
</evidence>
<keyword evidence="1" id="KW-1133">Transmembrane helix</keyword>
<dbReference type="RefSeq" id="WP_338550968.1">
    <property type="nucleotide sequence ID" value="NZ_CP146069.1"/>
</dbReference>
<feature type="transmembrane region" description="Helical" evidence="1">
    <location>
        <begin position="74"/>
        <end position="100"/>
    </location>
</feature>
<feature type="transmembrane region" description="Helical" evidence="1">
    <location>
        <begin position="149"/>
        <end position="171"/>
    </location>
</feature>
<keyword evidence="1" id="KW-0812">Transmembrane</keyword>
<keyword evidence="3" id="KW-1185">Reference proteome</keyword>
<gene>
    <name evidence="2" type="ORF">RZ517_08250</name>
</gene>
<sequence length="173" mass="19194">MGEGVQMSEEEYVLNIYRTFREKVVHEDNLVHQRMIWFVTLQALLFTSFAILLGDMSTGTQKAWQLELDQLRKLALVFSSVGMVSALAAALSVGAAFLAIDKAFNDWKVTTDRWVDKPSKQKIVKDLPSVVGAGKLSGTHWFGKIAGTAFPFSIGIAWLAIICEVYGASVFQF</sequence>
<evidence type="ECO:0000256" key="1">
    <source>
        <dbReference type="SAM" id="Phobius"/>
    </source>
</evidence>
<feature type="transmembrane region" description="Helical" evidence="1">
    <location>
        <begin position="35"/>
        <end position="53"/>
    </location>
</feature>
<accession>A0ABZ2HJK5</accession>
<name>A0ABZ2HJK5_9RHOB</name>
<evidence type="ECO:0000313" key="3">
    <source>
        <dbReference type="Proteomes" id="UP001364156"/>
    </source>
</evidence>